<keyword evidence="2" id="KW-0732">Signal</keyword>
<dbReference type="OrthoDB" id="4405280at2759"/>
<comment type="caution">
    <text evidence="8">The sequence shown here is derived from an EMBL/GenBank/DDBJ whole genome shotgun (WGS) entry which is preliminary data.</text>
</comment>
<dbReference type="PROSITE" id="PS01186">
    <property type="entry name" value="EGF_2"/>
    <property type="match status" value="5"/>
</dbReference>
<dbReference type="Proteomes" id="UP000235965">
    <property type="component" value="Unassembled WGS sequence"/>
</dbReference>
<evidence type="ECO:0000313" key="9">
    <source>
        <dbReference type="Proteomes" id="UP000235965"/>
    </source>
</evidence>
<dbReference type="Gene3D" id="2.10.25.10">
    <property type="entry name" value="Laminin"/>
    <property type="match status" value="4"/>
</dbReference>
<feature type="region of interest" description="Disordered" evidence="6">
    <location>
        <begin position="2296"/>
        <end position="2322"/>
    </location>
</feature>
<dbReference type="SMART" id="SM00274">
    <property type="entry name" value="FOLN"/>
    <property type="match status" value="8"/>
</dbReference>
<gene>
    <name evidence="8" type="ORF">B7P43_G12126</name>
</gene>
<dbReference type="SUPFAM" id="SSF57196">
    <property type="entry name" value="EGF/Laminin"/>
    <property type="match status" value="3"/>
</dbReference>
<comment type="caution">
    <text evidence="5">Lacks conserved residue(s) required for the propagation of feature annotation.</text>
</comment>
<dbReference type="Pfam" id="PF00008">
    <property type="entry name" value="EGF"/>
    <property type="match status" value="1"/>
</dbReference>
<feature type="domain" description="EGF-like" evidence="7">
    <location>
        <begin position="1479"/>
        <end position="1518"/>
    </location>
</feature>
<keyword evidence="3" id="KW-0677">Repeat</keyword>
<evidence type="ECO:0000259" key="7">
    <source>
        <dbReference type="PROSITE" id="PS50026"/>
    </source>
</evidence>
<dbReference type="PROSITE" id="PS01187">
    <property type="entry name" value="EGF_CA"/>
    <property type="match status" value="2"/>
</dbReference>
<evidence type="ECO:0000256" key="3">
    <source>
        <dbReference type="ARBA" id="ARBA00022737"/>
    </source>
</evidence>
<keyword evidence="4 5" id="KW-1015">Disulfide bond</keyword>
<evidence type="ECO:0000256" key="2">
    <source>
        <dbReference type="ARBA" id="ARBA00022729"/>
    </source>
</evidence>
<dbReference type="EMBL" id="NEVH01016303">
    <property type="protein sequence ID" value="PNF25789.1"/>
    <property type="molecule type" value="Genomic_DNA"/>
</dbReference>
<organism evidence="8 9">
    <name type="scientific">Cryptotermes secundus</name>
    <dbReference type="NCBI Taxonomy" id="105785"/>
    <lineage>
        <taxon>Eukaryota</taxon>
        <taxon>Metazoa</taxon>
        <taxon>Ecdysozoa</taxon>
        <taxon>Arthropoda</taxon>
        <taxon>Hexapoda</taxon>
        <taxon>Insecta</taxon>
        <taxon>Pterygota</taxon>
        <taxon>Neoptera</taxon>
        <taxon>Polyneoptera</taxon>
        <taxon>Dictyoptera</taxon>
        <taxon>Blattodea</taxon>
        <taxon>Blattoidea</taxon>
        <taxon>Termitoidae</taxon>
        <taxon>Kalotermitidae</taxon>
        <taxon>Cryptotermitinae</taxon>
        <taxon>Cryptotermes</taxon>
    </lineage>
</organism>
<feature type="domain" description="EGF-like" evidence="7">
    <location>
        <begin position="1375"/>
        <end position="1415"/>
    </location>
</feature>
<evidence type="ECO:0000256" key="5">
    <source>
        <dbReference type="PROSITE-ProRule" id="PRU00076"/>
    </source>
</evidence>
<dbReference type="GO" id="GO:0005509">
    <property type="term" value="F:calcium ion binding"/>
    <property type="evidence" value="ECO:0007669"/>
    <property type="project" value="InterPro"/>
</dbReference>
<dbReference type="InterPro" id="IPR000742">
    <property type="entry name" value="EGF"/>
</dbReference>
<reference evidence="8 9" key="1">
    <citation type="submission" date="2017-12" db="EMBL/GenBank/DDBJ databases">
        <title>Hemimetabolous genomes reveal molecular basis of termite eusociality.</title>
        <authorList>
            <person name="Harrison M.C."/>
            <person name="Jongepier E."/>
            <person name="Robertson H.M."/>
            <person name="Arning N."/>
            <person name="Bitard-Feildel T."/>
            <person name="Chao H."/>
            <person name="Childers C.P."/>
            <person name="Dinh H."/>
            <person name="Doddapaneni H."/>
            <person name="Dugan S."/>
            <person name="Gowin J."/>
            <person name="Greiner C."/>
            <person name="Han Y."/>
            <person name="Hu H."/>
            <person name="Hughes D.S.T."/>
            <person name="Huylmans A.-K."/>
            <person name="Kemena C."/>
            <person name="Kremer L.P.M."/>
            <person name="Lee S.L."/>
            <person name="Lopez-Ezquerra A."/>
            <person name="Mallet L."/>
            <person name="Monroy-Kuhn J.M."/>
            <person name="Moser A."/>
            <person name="Murali S.C."/>
            <person name="Muzny D.M."/>
            <person name="Otani S."/>
            <person name="Piulachs M.-D."/>
            <person name="Poelchau M."/>
            <person name="Qu J."/>
            <person name="Schaub F."/>
            <person name="Wada-Katsumata A."/>
            <person name="Worley K.C."/>
            <person name="Xie Q."/>
            <person name="Ylla G."/>
            <person name="Poulsen M."/>
            <person name="Gibbs R.A."/>
            <person name="Schal C."/>
            <person name="Richards S."/>
            <person name="Belles X."/>
            <person name="Korb J."/>
            <person name="Bornberg-Bauer E."/>
        </authorList>
    </citation>
    <scope>NUCLEOTIDE SEQUENCE [LARGE SCALE GENOMIC DNA]</scope>
    <source>
        <tissue evidence="8">Whole body</tissue>
    </source>
</reference>
<dbReference type="FunFam" id="2.10.25.10:FF:000038">
    <property type="entry name" value="Fibrillin 2"/>
    <property type="match status" value="2"/>
</dbReference>
<feature type="non-terminal residue" evidence="8">
    <location>
        <position position="2897"/>
    </location>
</feature>
<sequence>MCTLPCAGHSQCPSVQACVSGICLLGCRSSKDCPSEQACVNSKCQDPCKKEGVCGPNAVCHCVNHVTQCECPAGFVGNPVPQQGCVRVPTSCSSSAECPSGHSCLNNLCTVPCADNSHCAVGERCANSVCVKVCYGDSNCVPGEVCIEGTCQPGCATDSDCKTNEICIHNKCRCGSGFTSDPSGCLDINECKDSPCHPSAECINDPGSYRCACPLGTVGDPFLDPGCVTPNECNRDADCSDTLACEHGKCTDPCVAGADVQCGPNAVCNVFDHVGVCSCPAGHLGDPNSITVGCFKVECLSNDDCSLDRSCDGQSNRCMNPCDQVNCGRGTCKAQNHEGLCSCFQGYTIDSGKCVDINECLENPCHSTAICKNSPGSFSCQCPDGLVGDPVKAGCRKPGDCFTHSDCPSTASCVDNRCRNPCENPDACGRNAECLPTAHTALCRCPAQTRGDAKVECVQLECADSNDCTPSKACIDSRCVDPCSLPNVCGQNAHCLPLNHVGVCSCYSGYTGNPQLGCVTVQYCSTNSQCPAGTRCNSGICTSECTSARECISDQLCIQGVCQPTCKSNYSCPAFQFCQNSICVKEVRCQTDYDCSDTETCIENAVGQAECLNACDGPILCGRNAECTAQHHQSLCSCKTGYHGNPIDDKIGCQPIECETNEQCSNDKLCEDYMCKIACLVRNPCGINALCSAQNHEQVCYCQPGYTGDPQIGCQLIDFCTDSPCGPGARCDNSRGSYKCLCPIGTVGDPYHDGCHAPVECSHNEDCPAAAECTQSNGVPKCKDVCENAICGPNAECVANDHASACVCRSGYEGSPNDIHVGCRPKPVPCAANTDCPPNTYCYGDICRPSCQSNEECSLAEMCLQGQCNSPCDEHSACGMNAECRVISHNKQCSCPPGFTGNQDVECVRIPVSCESSLDCSEGNTCRDNMCLPVCQGDQECAFNEKCLKGNCILTCRVDNDCFLGHICLHNMCIYGCHSEDDCSASESCRDNRCVNPCSDSPCGPNAVCTVSNQRASCSCRSGFVPNPIAKVACVRVPGQPCTENRECPTGSTCLDDACRPVCSSDIGCLGNERCDLTSGVCKPLCRRDDDCRSGEVCEGLVCVTGCRSDSGCPVDRACISSKCIDLCASPTACGTNANCIMTNHQKQCSCPVPLIGDAETGCRHPTSLCQSEHDCSSGQTCYVGMCQTTCRSDQNCLADERCLGGLCKTVCNSDSKCGPKQICEDRLCDVGCRSDTVCPDSEACINKQCRNPCEEGSVCGTCAICSVVNHGVQCSCPVNFLGNPLVSCSKPSVRCGTGIPDCECDEAGYCTRNCIADHDCSCGETCAKGKCRRRCSGPNSCAQGQLCQRGLCRAGCRSHNDCPNDQACVRGQCHDPCTTPKFPCGTNAQCRVSEHRAICLCPDGYQGEPSQICNQYECLKDDDCEPNKYCSEDKACRNPCLEAGACGSNAQCRVFYRRAQCSCPPGYYGNPELECKQGGDQCLRNPCGDNAKCRDTQDGFDCTCVPGCTGDPYRGCLCDGHQTDLCRDKQCGVNAACRVVNNREPECYCPSDYPAGNPYIECTIDRTPTDCRTEGCGKNAECLREGAVFVCHCLPGTTGRAEVECHSDSICSSSNDCPNEKACLNNQCIDPCTQRGSCGENALCQTVLHRPRCSCPQCYVGRPHVSCQPDVKCEPSGPITTQPTVGCVSDEDCADNLACNGEVGDCQDPCRTAPIFACGANKKCEVHRHRPMCVCKSGFIVSDMGELTCAPDHIECSQHEECASNLACIDGQCQNPCTASRVPPCSADKTCGVLDHHPVCICTRDCNPSLSICLRDSGCPPHLACRGYRCMDPCVNITCTDDAPCFVEEHKPVCKFCPPGFVTDSKYGCLKAGVTTSTSPSVTCTLDVECTDAQACISGECVDPCTNNCGLGSQCRVQAHKPICFCPEGYEGDPAIGCSPVVRYTTPNLQDNLTTMPTYTDLTTYSPGKLLTIVSPSVTRPSMASQVTVTESTETSVSSFITQKLKALTSIIPTLATGKMEAGVKTLEGTTELVSTVTEYGKPATFPTSYGMHEQETTMRGIYSTPQNVPSMSIVTLTRGSKAETTGTEMQTMITEPVEMSIASKSEMQTRATTISVETETPESYPSTIYRTHTSSVGAHTLLTTELGSVQTTPTPIEHVTVMETVVPLVYTQETGTEYYFNRSMETSPETVIFPINETSTERVQTVTPQKNITEIVETVTQNKITTEIVEIGTPQSTFKPSAIPPSTQRPYTYSTEQKDQFETTPIEELFEGHKVTTSGRPSEIEHITTKLYPSHSTEAPGEYKTTVGKTRPEMPEGETTKLPSEIEHITTEAFSTQGPGKYETVLVQSTTQGPQIMITRKHTELSEYPTTQRPYTHSTGRPARFETTPSEGFFGSSQVTESTKPHEIEYIVTEPHTTYLIKQPGEHKTTPERERSEATEEITLKTTSEIDHITTESPQITPTTHTEYELPSTQKPYTQAMEQPVQFETTPSKGIFEGSEVTTSRKPYEIEHITTKEYPSYSTEAPGEFISTSGKGTPEVTEGITSKFHSESTYKYATIGDTEIPKVYISTPKPVTGDMEESVSHTTGTSEVYISTPKHVTMETEATMQYTTWTNQTYAHTTKHVTVETEGSVQYTTGTHEIYTSTPKHVSGETEGSVKYTTGKPEIYIPTAKHVTGETEVSVQYTTGRPETYIPTTKHATEETEASVKYATEKPQSYAPTTQHVTGETETRVQYETGRTQTYIPTIEVVTGVTKASVQYTTRVPEKYAPTTKHITVETEASVQYTTGKPEAHAPTVKYVTGETEATVQYETERTEKYIPTAKHVTVETEASVQYETERTEKYVPTAKHVTVETEASVQYETERTEKYIPAAKHVTGETEASVQYETERTEKYIP</sequence>
<feature type="domain" description="EGF-like" evidence="7">
    <location>
        <begin position="716"/>
        <end position="756"/>
    </location>
</feature>
<feature type="disulfide bond" evidence="5">
    <location>
        <begin position="1906"/>
        <end position="1916"/>
    </location>
</feature>
<dbReference type="SMART" id="SM00181">
    <property type="entry name" value="EGF"/>
    <property type="match status" value="24"/>
</dbReference>
<dbReference type="PANTHER" id="PTHR22963:SF39">
    <property type="entry name" value="DUMPY"/>
    <property type="match status" value="1"/>
</dbReference>
<name>A0A2J7QB37_9NEOP</name>
<accession>A0A2J7QB37</accession>
<dbReference type="CDD" id="cd00054">
    <property type="entry name" value="EGF_CA"/>
    <property type="match status" value="3"/>
</dbReference>
<feature type="domain" description="EGF-like" evidence="7">
    <location>
        <begin position="187"/>
        <end position="223"/>
    </location>
</feature>
<dbReference type="InterPro" id="IPR003645">
    <property type="entry name" value="Fol_N"/>
</dbReference>
<evidence type="ECO:0000256" key="6">
    <source>
        <dbReference type="SAM" id="MobiDB-lite"/>
    </source>
</evidence>
<dbReference type="SMART" id="SM00179">
    <property type="entry name" value="EGF_CA"/>
    <property type="match status" value="4"/>
</dbReference>
<evidence type="ECO:0000256" key="1">
    <source>
        <dbReference type="ARBA" id="ARBA00022536"/>
    </source>
</evidence>
<dbReference type="PANTHER" id="PTHR22963">
    <property type="entry name" value="ENDOGLIN-RELATED"/>
    <property type="match status" value="1"/>
</dbReference>
<feature type="domain" description="EGF-like" evidence="7">
    <location>
        <begin position="1438"/>
        <end position="1477"/>
    </location>
</feature>
<feature type="compositionally biased region" description="Polar residues" evidence="6">
    <location>
        <begin position="2372"/>
        <end position="2381"/>
    </location>
</feature>
<proteinExistence type="predicted"/>
<evidence type="ECO:0000256" key="4">
    <source>
        <dbReference type="ARBA" id="ARBA00023157"/>
    </source>
</evidence>
<protein>
    <recommendedName>
        <fullName evidence="7">EGF-like domain-containing protein</fullName>
    </recommendedName>
</protein>
<feature type="region of interest" description="Disordered" evidence="6">
    <location>
        <begin position="2372"/>
        <end position="2404"/>
    </location>
</feature>
<dbReference type="InterPro" id="IPR001881">
    <property type="entry name" value="EGF-like_Ca-bd_dom"/>
</dbReference>
<dbReference type="PROSITE" id="PS00010">
    <property type="entry name" value="ASX_HYDROXYL"/>
    <property type="match status" value="4"/>
</dbReference>
<dbReference type="InterPro" id="IPR000152">
    <property type="entry name" value="EGF-type_Asp/Asn_hydroxyl_site"/>
</dbReference>
<feature type="domain" description="EGF-like" evidence="7">
    <location>
        <begin position="356"/>
        <end position="396"/>
    </location>
</feature>
<dbReference type="InterPro" id="IPR018097">
    <property type="entry name" value="EGF_Ca-bd_CS"/>
</dbReference>
<dbReference type="PROSITE" id="PS50026">
    <property type="entry name" value="EGF_3"/>
    <property type="match status" value="7"/>
</dbReference>
<feature type="compositionally biased region" description="Polar residues" evidence="6">
    <location>
        <begin position="2389"/>
        <end position="2404"/>
    </location>
</feature>
<keyword evidence="1 5" id="KW-0245">EGF-like domain</keyword>
<evidence type="ECO:0000313" key="8">
    <source>
        <dbReference type="EMBL" id="PNF25789.1"/>
    </source>
</evidence>
<keyword evidence="9" id="KW-1185">Reference proteome</keyword>
<feature type="domain" description="EGF-like" evidence="7">
    <location>
        <begin position="1903"/>
        <end position="1940"/>
    </location>
</feature>